<evidence type="ECO:0000256" key="7">
    <source>
        <dbReference type="SAM" id="Phobius"/>
    </source>
</evidence>
<keyword evidence="4 7" id="KW-1133">Transmembrane helix</keyword>
<evidence type="ECO:0000256" key="6">
    <source>
        <dbReference type="SAM" id="MobiDB-lite"/>
    </source>
</evidence>
<feature type="transmembrane region" description="Helical" evidence="7">
    <location>
        <begin position="192"/>
        <end position="210"/>
    </location>
</feature>
<keyword evidence="5 7" id="KW-0472">Membrane</keyword>
<name>A0A1T1AUA1_RHOFE</name>
<feature type="transmembrane region" description="Helical" evidence="7">
    <location>
        <begin position="102"/>
        <end position="123"/>
    </location>
</feature>
<dbReference type="RefSeq" id="WP_078365533.1">
    <property type="nucleotide sequence ID" value="NZ_MTJN01000002.1"/>
</dbReference>
<feature type="transmembrane region" description="Helical" evidence="7">
    <location>
        <begin position="271"/>
        <end position="288"/>
    </location>
</feature>
<evidence type="ECO:0000256" key="2">
    <source>
        <dbReference type="ARBA" id="ARBA00022475"/>
    </source>
</evidence>
<organism evidence="9 10">
    <name type="scientific">Rhodoferax fermentans</name>
    <dbReference type="NCBI Taxonomy" id="28066"/>
    <lineage>
        <taxon>Bacteria</taxon>
        <taxon>Pseudomonadati</taxon>
        <taxon>Pseudomonadota</taxon>
        <taxon>Betaproteobacteria</taxon>
        <taxon>Burkholderiales</taxon>
        <taxon>Comamonadaceae</taxon>
        <taxon>Rhodoferax</taxon>
    </lineage>
</organism>
<evidence type="ECO:0000259" key="8">
    <source>
        <dbReference type="Pfam" id="PF00892"/>
    </source>
</evidence>
<keyword evidence="3 7" id="KW-0812">Transmembrane</keyword>
<reference evidence="9 10" key="1">
    <citation type="submission" date="2017-01" db="EMBL/GenBank/DDBJ databases">
        <title>Genome sequencing of Rhodoferax fermentans JCM 7819.</title>
        <authorList>
            <person name="Kim Y.J."/>
            <person name="Farh M.E.-A."/>
            <person name="Yang D.-C."/>
        </authorList>
    </citation>
    <scope>NUCLEOTIDE SEQUENCE [LARGE SCALE GENOMIC DNA]</scope>
    <source>
        <strain evidence="9 10">JCM 7819</strain>
    </source>
</reference>
<dbReference type="STRING" id="28066.RF819_14005"/>
<feature type="transmembrane region" description="Helical" evidence="7">
    <location>
        <begin position="248"/>
        <end position="265"/>
    </location>
</feature>
<feature type="transmembrane region" description="Helical" evidence="7">
    <location>
        <begin position="130"/>
        <end position="147"/>
    </location>
</feature>
<dbReference type="InterPro" id="IPR037185">
    <property type="entry name" value="EmrE-like"/>
</dbReference>
<keyword evidence="10" id="KW-1185">Reference proteome</keyword>
<feature type="domain" description="EamA" evidence="8">
    <location>
        <begin position="8"/>
        <end position="145"/>
    </location>
</feature>
<dbReference type="SUPFAM" id="SSF103481">
    <property type="entry name" value="Multidrug resistance efflux transporter EmrE"/>
    <property type="match status" value="2"/>
</dbReference>
<protein>
    <submittedName>
        <fullName evidence="9">EamA family transporter</fullName>
    </submittedName>
</protein>
<feature type="transmembrane region" description="Helical" evidence="7">
    <location>
        <begin position="216"/>
        <end position="236"/>
    </location>
</feature>
<dbReference type="InterPro" id="IPR051258">
    <property type="entry name" value="Diverse_Substrate_Transporter"/>
</dbReference>
<dbReference type="PANTHER" id="PTHR42920">
    <property type="entry name" value="OS03G0707200 PROTEIN-RELATED"/>
    <property type="match status" value="1"/>
</dbReference>
<dbReference type="Gene3D" id="1.10.3730.20">
    <property type="match status" value="1"/>
</dbReference>
<gene>
    <name evidence="9" type="ORF">RF819_14005</name>
</gene>
<evidence type="ECO:0000256" key="5">
    <source>
        <dbReference type="ARBA" id="ARBA00023136"/>
    </source>
</evidence>
<dbReference type="Pfam" id="PF00892">
    <property type="entry name" value="EamA"/>
    <property type="match status" value="2"/>
</dbReference>
<evidence type="ECO:0000313" key="10">
    <source>
        <dbReference type="Proteomes" id="UP000190750"/>
    </source>
</evidence>
<feature type="region of interest" description="Disordered" evidence="6">
    <location>
        <begin position="329"/>
        <end position="353"/>
    </location>
</feature>
<keyword evidence="2" id="KW-1003">Cell membrane</keyword>
<dbReference type="Proteomes" id="UP000190750">
    <property type="component" value="Unassembled WGS sequence"/>
</dbReference>
<feature type="transmembrane region" description="Helical" evidence="7">
    <location>
        <begin position="35"/>
        <end position="56"/>
    </location>
</feature>
<dbReference type="GO" id="GO:0005886">
    <property type="term" value="C:plasma membrane"/>
    <property type="evidence" value="ECO:0007669"/>
    <property type="project" value="UniProtKB-SubCell"/>
</dbReference>
<evidence type="ECO:0000313" key="9">
    <source>
        <dbReference type="EMBL" id="OOV07689.1"/>
    </source>
</evidence>
<comment type="subcellular location">
    <subcellularLocation>
        <location evidence="1">Cell membrane</location>
        <topology evidence="1">Multi-pass membrane protein</topology>
    </subcellularLocation>
</comment>
<dbReference type="OrthoDB" id="9794287at2"/>
<feature type="transmembrane region" description="Helical" evidence="7">
    <location>
        <begin position="153"/>
        <end position="171"/>
    </location>
</feature>
<dbReference type="PANTHER" id="PTHR42920:SF11">
    <property type="entry name" value="INNER MEMBRANE PROTEIN YTFF"/>
    <property type="match status" value="1"/>
</dbReference>
<dbReference type="InterPro" id="IPR000620">
    <property type="entry name" value="EamA_dom"/>
</dbReference>
<feature type="transmembrane region" description="Helical" evidence="7">
    <location>
        <begin position="76"/>
        <end position="96"/>
    </location>
</feature>
<accession>A0A1T1AUA1</accession>
<evidence type="ECO:0000256" key="4">
    <source>
        <dbReference type="ARBA" id="ARBA00022989"/>
    </source>
</evidence>
<evidence type="ECO:0000256" key="1">
    <source>
        <dbReference type="ARBA" id="ARBA00004651"/>
    </source>
</evidence>
<evidence type="ECO:0000256" key="3">
    <source>
        <dbReference type="ARBA" id="ARBA00022692"/>
    </source>
</evidence>
<comment type="caution">
    <text evidence="9">The sequence shown here is derived from an EMBL/GenBank/DDBJ whole genome shotgun (WGS) entry which is preliminary data.</text>
</comment>
<sequence>MNYLHRAALPALGAAILFGASTPFAKQLIGEGFSAFSPFLLAGLLYLGSGSGLSMIRLIRDRGWKSSGLPRQEWPWLLGAITFGGVVGPLLLMVGLTHTAAATTSLFLNLESVLTAVLAWVAFREQTDRRIVFGMLLIVLGGVVLAWSGSESATSVIGPLALVGACMAWAIDNNLTRKVSASDALFIAGSKGLVAGCVNIVLGVSLGAAFPSAGHISAAMVIGFFGYGLSLVLFVLALRGLGTARTGAYFSTAPFVGAALSIAMLGEPTSFAFWLATGLMAAGVWLHLTERHVHEHQHTSLNHGHKHRNDEHHQHNHDFEWDGVEPHSHEHQHTEIRHSHGHFPDIHHRHAHR</sequence>
<dbReference type="EMBL" id="MTJN01000002">
    <property type="protein sequence ID" value="OOV07689.1"/>
    <property type="molecule type" value="Genomic_DNA"/>
</dbReference>
<feature type="compositionally biased region" description="Basic and acidic residues" evidence="6">
    <location>
        <begin position="329"/>
        <end position="346"/>
    </location>
</feature>
<proteinExistence type="predicted"/>
<dbReference type="AlphaFoldDB" id="A0A1T1AUA1"/>
<feature type="domain" description="EamA" evidence="8">
    <location>
        <begin position="157"/>
        <end position="287"/>
    </location>
</feature>